<proteinExistence type="predicted"/>
<accession>A0A127JXM9</accession>
<keyword evidence="3" id="KW-1185">Reference proteome</keyword>
<dbReference type="AlphaFoldDB" id="A0A127JXM9"/>
<feature type="chain" id="PRO_5007449625" description="3-phosphoglycerate kinase" evidence="1">
    <location>
        <begin position="19"/>
        <end position="109"/>
    </location>
</feature>
<evidence type="ECO:0008006" key="4">
    <source>
        <dbReference type="Google" id="ProtNLM"/>
    </source>
</evidence>
<evidence type="ECO:0000313" key="2">
    <source>
        <dbReference type="EMBL" id="AMO22812.1"/>
    </source>
</evidence>
<evidence type="ECO:0000256" key="1">
    <source>
        <dbReference type="SAM" id="SignalP"/>
    </source>
</evidence>
<evidence type="ECO:0000313" key="3">
    <source>
        <dbReference type="Proteomes" id="UP000070433"/>
    </source>
</evidence>
<keyword evidence="1" id="KW-0732">Signal</keyword>
<name>A0A127JXM9_9BURK</name>
<feature type="signal peptide" evidence="1">
    <location>
        <begin position="1"/>
        <end position="18"/>
    </location>
</feature>
<protein>
    <recommendedName>
        <fullName evidence="4">3-phosphoglycerate kinase</fullName>
    </recommendedName>
</protein>
<dbReference type="EMBL" id="CP010951">
    <property type="protein sequence ID" value="AMO22812.1"/>
    <property type="molecule type" value="Genomic_DNA"/>
</dbReference>
<dbReference type="Proteomes" id="UP000070433">
    <property type="component" value="Chromosome"/>
</dbReference>
<organism evidence="2 3">
    <name type="scientific">Ramlibacter tataouinensis</name>
    <dbReference type="NCBI Taxonomy" id="94132"/>
    <lineage>
        <taxon>Bacteria</taxon>
        <taxon>Pseudomonadati</taxon>
        <taxon>Pseudomonadota</taxon>
        <taxon>Betaproteobacteria</taxon>
        <taxon>Burkholderiales</taxon>
        <taxon>Comamonadaceae</taxon>
        <taxon>Ramlibacter</taxon>
    </lineage>
</organism>
<dbReference type="RefSeq" id="WP_061497785.1">
    <property type="nucleotide sequence ID" value="NZ_CP010951.1"/>
</dbReference>
<reference evidence="2 3" key="1">
    <citation type="journal article" date="2014" name="Int. J. Syst. Evol. Microbiol.">
        <title>Ramlibacter solisilvae sp. nov., isolated from forest soil, and emended description of the genus Ramlibacter.</title>
        <authorList>
            <person name="Lee H.J."/>
            <person name="Lee S.H."/>
            <person name="Lee S.S."/>
            <person name="Lee J.S."/>
            <person name="Kim Y."/>
            <person name="Kim S.C."/>
            <person name="Jeon C.O."/>
        </authorList>
    </citation>
    <scope>NUCLEOTIDE SEQUENCE [LARGE SCALE GENOMIC DNA]</scope>
    <source>
        <strain evidence="2 3">5-10</strain>
    </source>
</reference>
<sequence>MRLVLIVATLMLPAYAMAGKLDLKQDLSGLDLTVAPVPADNPDAIKITNNTAKAVRCSGSFTGADAGPPRSVTIQPGKSATVRVPGTYTDMPRSADLKCAEYVKKAAKK</sequence>
<gene>
    <name evidence="2" type="ORF">UC35_07820</name>
</gene>